<evidence type="ECO:0000313" key="3">
    <source>
        <dbReference type="Proteomes" id="UP000316096"/>
    </source>
</evidence>
<dbReference type="Proteomes" id="UP000316096">
    <property type="component" value="Unassembled WGS sequence"/>
</dbReference>
<accession>A0A543CGT9</accession>
<evidence type="ECO:0000256" key="1">
    <source>
        <dbReference type="SAM" id="SignalP"/>
    </source>
</evidence>
<feature type="signal peptide" evidence="1">
    <location>
        <begin position="1"/>
        <end position="29"/>
    </location>
</feature>
<dbReference type="Gene3D" id="3.90.1720.10">
    <property type="entry name" value="endopeptidase domain like (from Nostoc punctiforme)"/>
    <property type="match status" value="1"/>
</dbReference>
<reference evidence="2 3" key="1">
    <citation type="submission" date="2019-06" db="EMBL/GenBank/DDBJ databases">
        <title>Sequencing the genomes of 1000 actinobacteria strains.</title>
        <authorList>
            <person name="Klenk H.-P."/>
        </authorList>
    </citation>
    <scope>NUCLEOTIDE SEQUENCE [LARGE SCALE GENOMIC DNA]</scope>
    <source>
        <strain evidence="2 3">DSM 102200</strain>
    </source>
</reference>
<comment type="caution">
    <text evidence="2">The sequence shown here is derived from an EMBL/GenBank/DDBJ whole genome shotgun (WGS) entry which is preliminary data.</text>
</comment>
<protein>
    <recommendedName>
        <fullName evidence="4">CHAP domain-containing protein</fullName>
    </recommendedName>
</protein>
<keyword evidence="3" id="KW-1185">Reference proteome</keyword>
<dbReference type="SUPFAM" id="SSF54001">
    <property type="entry name" value="Cysteine proteinases"/>
    <property type="match status" value="1"/>
</dbReference>
<gene>
    <name evidence="2" type="ORF">FB559_1831</name>
</gene>
<evidence type="ECO:0008006" key="4">
    <source>
        <dbReference type="Google" id="ProtNLM"/>
    </source>
</evidence>
<evidence type="ECO:0000313" key="2">
    <source>
        <dbReference type="EMBL" id="TQL96305.1"/>
    </source>
</evidence>
<dbReference type="EMBL" id="VFOZ01000001">
    <property type="protein sequence ID" value="TQL96305.1"/>
    <property type="molecule type" value="Genomic_DNA"/>
</dbReference>
<dbReference type="OrthoDB" id="9815928at2"/>
<dbReference type="InterPro" id="IPR038765">
    <property type="entry name" value="Papain-like_cys_pep_sf"/>
</dbReference>
<organism evidence="2 3">
    <name type="scientific">Actinoallomurus bryophytorum</name>
    <dbReference type="NCBI Taxonomy" id="1490222"/>
    <lineage>
        <taxon>Bacteria</taxon>
        <taxon>Bacillati</taxon>
        <taxon>Actinomycetota</taxon>
        <taxon>Actinomycetes</taxon>
        <taxon>Streptosporangiales</taxon>
        <taxon>Thermomonosporaceae</taxon>
        <taxon>Actinoallomurus</taxon>
    </lineage>
</organism>
<keyword evidence="1" id="KW-0732">Signal</keyword>
<dbReference type="RefSeq" id="WP_141955176.1">
    <property type="nucleotide sequence ID" value="NZ_VFOZ01000001.1"/>
</dbReference>
<proteinExistence type="predicted"/>
<sequence>MNIARKSLIPLQLATLAMAGLAGAGTAHAASDAAPLSAEVSAQSCGKTPAKNSHLSRATMLKRGKSWVTAKVPYSQTGTYCNGYGRYRRDCSGFVSMAWGLHTSYWTGSLLGVSKKVSKSKLTAGDALTHYATSTARGHVVLVVSKSSKGVNVYSEPHSGSHAQKQYWSWSYVKANHYYGIRYKNVK</sequence>
<feature type="chain" id="PRO_5021954265" description="CHAP domain-containing protein" evidence="1">
    <location>
        <begin position="30"/>
        <end position="187"/>
    </location>
</feature>
<name>A0A543CGT9_9ACTN</name>
<dbReference type="AlphaFoldDB" id="A0A543CGT9"/>